<dbReference type="InterPro" id="IPR001650">
    <property type="entry name" value="Helicase_C-like"/>
</dbReference>
<accession>A0A8K0UUY6</accession>
<dbReference type="OrthoDB" id="1191041at2759"/>
<gene>
    <name evidence="13" type="ORF">BXZ70DRAFT_984763</name>
</gene>
<evidence type="ECO:0000256" key="9">
    <source>
        <dbReference type="ARBA" id="ARBA00047984"/>
    </source>
</evidence>
<feature type="compositionally biased region" description="Low complexity" evidence="10">
    <location>
        <begin position="379"/>
        <end position="391"/>
    </location>
</feature>
<dbReference type="InterPro" id="IPR027417">
    <property type="entry name" value="P-loop_NTPase"/>
</dbReference>
<evidence type="ECO:0000256" key="5">
    <source>
        <dbReference type="ARBA" id="ARBA00022806"/>
    </source>
</evidence>
<dbReference type="AlphaFoldDB" id="A0A8K0UUY6"/>
<feature type="compositionally biased region" description="Basic and acidic residues" evidence="10">
    <location>
        <begin position="354"/>
        <end position="370"/>
    </location>
</feature>
<keyword evidence="3" id="KW-0547">Nucleotide-binding</keyword>
<evidence type="ECO:0000256" key="8">
    <source>
        <dbReference type="ARBA" id="ARBA00038041"/>
    </source>
</evidence>
<dbReference type="GO" id="GO:0005524">
    <property type="term" value="F:ATP binding"/>
    <property type="evidence" value="ECO:0007669"/>
    <property type="project" value="UniProtKB-KW"/>
</dbReference>
<evidence type="ECO:0000313" key="14">
    <source>
        <dbReference type="Proteomes" id="UP000813824"/>
    </source>
</evidence>
<dbReference type="Proteomes" id="UP000813824">
    <property type="component" value="Unassembled WGS sequence"/>
</dbReference>
<dbReference type="CDD" id="cd18787">
    <property type="entry name" value="SF2_C_DEAD"/>
    <property type="match status" value="1"/>
</dbReference>
<proteinExistence type="inferred from homology"/>
<keyword evidence="5" id="KW-0347">Helicase</keyword>
<evidence type="ECO:0000256" key="1">
    <source>
        <dbReference type="ARBA" id="ARBA00003706"/>
    </source>
</evidence>
<feature type="domain" description="Helicase C-terminal" evidence="12">
    <location>
        <begin position="335"/>
        <end position="503"/>
    </location>
</feature>
<comment type="caution">
    <text evidence="13">The sequence shown here is derived from an EMBL/GenBank/DDBJ whole genome shotgun (WGS) entry which is preliminary data.</text>
</comment>
<feature type="region of interest" description="Disordered" evidence="10">
    <location>
        <begin position="586"/>
        <end position="639"/>
    </location>
</feature>
<dbReference type="Gene3D" id="3.40.50.300">
    <property type="entry name" value="P-loop containing nucleotide triphosphate hydrolases"/>
    <property type="match status" value="2"/>
</dbReference>
<feature type="compositionally biased region" description="Gly residues" evidence="10">
    <location>
        <begin position="607"/>
        <end position="625"/>
    </location>
</feature>
<keyword evidence="7" id="KW-0694">RNA-binding</keyword>
<evidence type="ECO:0000256" key="4">
    <source>
        <dbReference type="ARBA" id="ARBA00022801"/>
    </source>
</evidence>
<dbReference type="EMBL" id="JAEVFJ010000006">
    <property type="protein sequence ID" value="KAH8103835.1"/>
    <property type="molecule type" value="Genomic_DNA"/>
</dbReference>
<dbReference type="SUPFAM" id="SSF52540">
    <property type="entry name" value="P-loop containing nucleoside triphosphate hydrolases"/>
    <property type="match status" value="2"/>
</dbReference>
<sequence length="639" mass="70978">MADARLVDKKALFSDFAHILDTRVLRALADLGFAKPTLVQSKAIPLALENKDILARARTGSGKTAAYCIPLVQKVLNAKSVSAPQDGPSSSTRALILVPTRELSEQVSAHLRALLTYCSDEVSVCNVCSGTTNHLQRTLLSDKPDLVIATPSRALALMRSKALSLSSLETLVIDEADLILSYGHDEDVRHIFGDGFLPKVFQSFLMSATMTEDVEALKGLALRSPVILKLEEDEDEAANLTQYSVRCAEVDKFLLTYVILKLKLIKGKCIIFVNDVERCYRLKLFLEQFSIKSCVLNSELPLNSRYHAVQEFNKGVYDYIIASDEGVGKAEQDDESDEEEAEQEEEAEFTSTQRESKPMATEAKEEDPGPSRKRKHPEASTSTAEGESSSKSSKKRKRHHKDGDKEFGVSRGVDFVDVSCVINFDLPTTSRSYTHRVGRAARAGRTGMALSFIVPAEEWGKHKVVGRVESTKKDEKVFERIEKEQAARGSKVKEYVFDMKMVEAFRYRMEDALRSVTKSAIKEARIKELKTEILNSDKLKAHFEDNPHDLEYLRHDKPLHPTRVQSHMKHIPKYLLPKIAAVQNEASSSSSVPKDDVGFVPFKKGASRGGSARGRGRGGRGGSSRGGKRKSDPLKKFGK</sequence>
<evidence type="ECO:0000313" key="13">
    <source>
        <dbReference type="EMBL" id="KAH8103835.1"/>
    </source>
</evidence>
<reference evidence="13" key="1">
    <citation type="journal article" date="2021" name="New Phytol.">
        <title>Evolutionary innovations through gain and loss of genes in the ectomycorrhizal Boletales.</title>
        <authorList>
            <person name="Wu G."/>
            <person name="Miyauchi S."/>
            <person name="Morin E."/>
            <person name="Kuo A."/>
            <person name="Drula E."/>
            <person name="Varga T."/>
            <person name="Kohler A."/>
            <person name="Feng B."/>
            <person name="Cao Y."/>
            <person name="Lipzen A."/>
            <person name="Daum C."/>
            <person name="Hundley H."/>
            <person name="Pangilinan J."/>
            <person name="Johnson J."/>
            <person name="Barry K."/>
            <person name="LaButti K."/>
            <person name="Ng V."/>
            <person name="Ahrendt S."/>
            <person name="Min B."/>
            <person name="Choi I.G."/>
            <person name="Park H."/>
            <person name="Plett J.M."/>
            <person name="Magnuson J."/>
            <person name="Spatafora J.W."/>
            <person name="Nagy L.G."/>
            <person name="Henrissat B."/>
            <person name="Grigoriev I.V."/>
            <person name="Yang Z.L."/>
            <person name="Xu J."/>
            <person name="Martin F.M."/>
        </authorList>
    </citation>
    <scope>NUCLEOTIDE SEQUENCE</scope>
    <source>
        <strain evidence="13">KKN 215</strain>
    </source>
</reference>
<dbReference type="PANTHER" id="PTHR47959">
    <property type="entry name" value="ATP-DEPENDENT RNA HELICASE RHLE-RELATED"/>
    <property type="match status" value="1"/>
</dbReference>
<evidence type="ECO:0000259" key="11">
    <source>
        <dbReference type="PROSITE" id="PS51192"/>
    </source>
</evidence>
<dbReference type="CDD" id="cd17961">
    <property type="entry name" value="DEADc_DDX56"/>
    <property type="match status" value="1"/>
</dbReference>
<dbReference type="GO" id="GO:0003724">
    <property type="term" value="F:RNA helicase activity"/>
    <property type="evidence" value="ECO:0007669"/>
    <property type="project" value="UniProtKB-EC"/>
</dbReference>
<dbReference type="SMART" id="SM00487">
    <property type="entry name" value="DEXDc"/>
    <property type="match status" value="1"/>
</dbReference>
<protein>
    <recommendedName>
        <fullName evidence="2">RNA helicase</fullName>
        <ecNumber evidence="2">3.6.4.13</ecNumber>
    </recommendedName>
</protein>
<dbReference type="InterPro" id="IPR014001">
    <property type="entry name" value="Helicase_ATP-bd"/>
</dbReference>
<feature type="compositionally biased region" description="Basic and acidic residues" evidence="10">
    <location>
        <begin position="629"/>
        <end position="639"/>
    </location>
</feature>
<dbReference type="InterPro" id="IPR011545">
    <property type="entry name" value="DEAD/DEAH_box_helicase_dom"/>
</dbReference>
<dbReference type="EC" id="3.6.4.13" evidence="2"/>
<evidence type="ECO:0000259" key="12">
    <source>
        <dbReference type="PROSITE" id="PS51194"/>
    </source>
</evidence>
<organism evidence="13 14">
    <name type="scientific">Cristinia sonorae</name>
    <dbReference type="NCBI Taxonomy" id="1940300"/>
    <lineage>
        <taxon>Eukaryota</taxon>
        <taxon>Fungi</taxon>
        <taxon>Dikarya</taxon>
        <taxon>Basidiomycota</taxon>
        <taxon>Agaricomycotina</taxon>
        <taxon>Agaricomycetes</taxon>
        <taxon>Agaricomycetidae</taxon>
        <taxon>Agaricales</taxon>
        <taxon>Pleurotineae</taxon>
        <taxon>Stephanosporaceae</taxon>
        <taxon>Cristinia</taxon>
    </lineage>
</organism>
<feature type="region of interest" description="Disordered" evidence="10">
    <location>
        <begin position="328"/>
        <end position="408"/>
    </location>
</feature>
<feature type="compositionally biased region" description="Acidic residues" evidence="10">
    <location>
        <begin position="332"/>
        <end position="348"/>
    </location>
</feature>
<dbReference type="Pfam" id="PF00271">
    <property type="entry name" value="Helicase_C"/>
    <property type="match status" value="2"/>
</dbReference>
<comment type="similarity">
    <text evidence="8">Belongs to the DEAD box helicase family. DDX56/DBP9 subfamily.</text>
</comment>
<keyword evidence="6" id="KW-0067">ATP-binding</keyword>
<evidence type="ECO:0000256" key="6">
    <source>
        <dbReference type="ARBA" id="ARBA00022840"/>
    </source>
</evidence>
<comment type="catalytic activity">
    <reaction evidence="9">
        <text>ATP + H2O = ADP + phosphate + H(+)</text>
        <dbReference type="Rhea" id="RHEA:13065"/>
        <dbReference type="ChEBI" id="CHEBI:15377"/>
        <dbReference type="ChEBI" id="CHEBI:15378"/>
        <dbReference type="ChEBI" id="CHEBI:30616"/>
        <dbReference type="ChEBI" id="CHEBI:43474"/>
        <dbReference type="ChEBI" id="CHEBI:456216"/>
        <dbReference type="EC" id="3.6.4.13"/>
    </reaction>
</comment>
<evidence type="ECO:0000256" key="3">
    <source>
        <dbReference type="ARBA" id="ARBA00022741"/>
    </source>
</evidence>
<comment type="function">
    <text evidence="1">ATP-binding RNA helicase involved in the biogenesis of 60S ribosomal subunits and is required for the normal formation of 25S and 5.8S rRNAs.</text>
</comment>
<name>A0A8K0UUY6_9AGAR</name>
<dbReference type="GO" id="GO:0003723">
    <property type="term" value="F:RNA binding"/>
    <property type="evidence" value="ECO:0007669"/>
    <property type="project" value="UniProtKB-KW"/>
</dbReference>
<dbReference type="Pfam" id="PF00270">
    <property type="entry name" value="DEAD"/>
    <property type="match status" value="1"/>
</dbReference>
<dbReference type="InterPro" id="IPR050079">
    <property type="entry name" value="DEAD_box_RNA_helicase"/>
</dbReference>
<dbReference type="PROSITE" id="PS51194">
    <property type="entry name" value="HELICASE_CTER"/>
    <property type="match status" value="1"/>
</dbReference>
<dbReference type="GO" id="GO:0005829">
    <property type="term" value="C:cytosol"/>
    <property type="evidence" value="ECO:0007669"/>
    <property type="project" value="TreeGrafter"/>
</dbReference>
<evidence type="ECO:0000256" key="7">
    <source>
        <dbReference type="ARBA" id="ARBA00022884"/>
    </source>
</evidence>
<keyword evidence="14" id="KW-1185">Reference proteome</keyword>
<feature type="domain" description="Helicase ATP-binding" evidence="11">
    <location>
        <begin position="44"/>
        <end position="228"/>
    </location>
</feature>
<evidence type="ECO:0000256" key="2">
    <source>
        <dbReference type="ARBA" id="ARBA00012552"/>
    </source>
</evidence>
<evidence type="ECO:0000256" key="10">
    <source>
        <dbReference type="SAM" id="MobiDB-lite"/>
    </source>
</evidence>
<dbReference type="PANTHER" id="PTHR47959:SF21">
    <property type="entry name" value="DEAD-BOX HELICASE 56"/>
    <property type="match status" value="1"/>
</dbReference>
<dbReference type="SMART" id="SM00490">
    <property type="entry name" value="HELICc"/>
    <property type="match status" value="1"/>
</dbReference>
<dbReference type="PROSITE" id="PS51192">
    <property type="entry name" value="HELICASE_ATP_BIND_1"/>
    <property type="match status" value="1"/>
</dbReference>
<dbReference type="GO" id="GO:0016787">
    <property type="term" value="F:hydrolase activity"/>
    <property type="evidence" value="ECO:0007669"/>
    <property type="project" value="UniProtKB-KW"/>
</dbReference>
<keyword evidence="4" id="KW-0378">Hydrolase</keyword>